<dbReference type="AlphaFoldDB" id="U4L483"/>
<accession>U4L483</accession>
<proteinExistence type="predicted"/>
<sequence length="141" mass="16660">MDEGEEEQSDCRINNHLNPRMTNMISIDYIKRKRQPTKPRDDDDFANLLREGYQKDYDTPVLHLGNQPFVFYTKLTYVDRETEKRIVLTNGTNVCMRRPNAPNNQLQYGKILFLFTHEDNGNVKIFVVLQPALHHHEQREG</sequence>
<gene>
    <name evidence="1" type="ORF">PCON_10699</name>
</gene>
<dbReference type="EMBL" id="HF935594">
    <property type="protein sequence ID" value="CCX11105.1"/>
    <property type="molecule type" value="Genomic_DNA"/>
</dbReference>
<reference evidence="1 2" key="1">
    <citation type="journal article" date="2013" name="PLoS Genet.">
        <title>The genome and development-dependent transcriptomes of Pyronema confluens: a window into fungal evolution.</title>
        <authorList>
            <person name="Traeger S."/>
            <person name="Altegoer F."/>
            <person name="Freitag M."/>
            <person name="Gabaldon T."/>
            <person name="Kempken F."/>
            <person name="Kumar A."/>
            <person name="Marcet-Houben M."/>
            <person name="Poggeler S."/>
            <person name="Stajich J.E."/>
            <person name="Nowrousian M."/>
        </authorList>
    </citation>
    <scope>NUCLEOTIDE SEQUENCE [LARGE SCALE GENOMIC DNA]</scope>
    <source>
        <strain evidence="2">CBS 100304</strain>
        <tissue evidence="1">Vegetative mycelium</tissue>
    </source>
</reference>
<keyword evidence="2" id="KW-1185">Reference proteome</keyword>
<dbReference type="Proteomes" id="UP000018144">
    <property type="component" value="Unassembled WGS sequence"/>
</dbReference>
<protein>
    <submittedName>
        <fullName evidence="1">Uncharacterized protein</fullName>
    </submittedName>
</protein>
<evidence type="ECO:0000313" key="2">
    <source>
        <dbReference type="Proteomes" id="UP000018144"/>
    </source>
</evidence>
<organism evidence="1 2">
    <name type="scientific">Pyronema omphalodes (strain CBS 100304)</name>
    <name type="common">Pyronema confluens</name>
    <dbReference type="NCBI Taxonomy" id="1076935"/>
    <lineage>
        <taxon>Eukaryota</taxon>
        <taxon>Fungi</taxon>
        <taxon>Dikarya</taxon>
        <taxon>Ascomycota</taxon>
        <taxon>Pezizomycotina</taxon>
        <taxon>Pezizomycetes</taxon>
        <taxon>Pezizales</taxon>
        <taxon>Pyronemataceae</taxon>
        <taxon>Pyronema</taxon>
    </lineage>
</organism>
<name>U4L483_PYROM</name>
<evidence type="ECO:0000313" key="1">
    <source>
        <dbReference type="EMBL" id="CCX11105.1"/>
    </source>
</evidence>